<evidence type="ECO:0000256" key="12">
    <source>
        <dbReference type="ARBA" id="ARBA00022958"/>
    </source>
</evidence>
<organism evidence="17 18">
    <name type="scientific">Mesonia mobilis</name>
    <dbReference type="NCBI Taxonomy" id="369791"/>
    <lineage>
        <taxon>Bacteria</taxon>
        <taxon>Pseudomonadati</taxon>
        <taxon>Bacteroidota</taxon>
        <taxon>Flavobacteriia</taxon>
        <taxon>Flavobacteriales</taxon>
        <taxon>Flavobacteriaceae</taxon>
        <taxon>Mesonia</taxon>
    </lineage>
</organism>
<comment type="catalytic activity">
    <reaction evidence="1 16">
        <text>(R)-pantothenate + ATP = (R)-4'-phosphopantothenate + ADP + H(+)</text>
        <dbReference type="Rhea" id="RHEA:16373"/>
        <dbReference type="ChEBI" id="CHEBI:10986"/>
        <dbReference type="ChEBI" id="CHEBI:15378"/>
        <dbReference type="ChEBI" id="CHEBI:29032"/>
        <dbReference type="ChEBI" id="CHEBI:30616"/>
        <dbReference type="ChEBI" id="CHEBI:456216"/>
        <dbReference type="EC" id="2.7.1.33"/>
    </reaction>
</comment>
<dbReference type="CDD" id="cd24015">
    <property type="entry name" value="ASKHA_NBD_PanK-III"/>
    <property type="match status" value="1"/>
</dbReference>
<evidence type="ECO:0000256" key="13">
    <source>
        <dbReference type="ARBA" id="ARBA00022993"/>
    </source>
</evidence>
<dbReference type="EMBL" id="BMWY01000004">
    <property type="protein sequence ID" value="GGZ55803.1"/>
    <property type="molecule type" value="Genomic_DNA"/>
</dbReference>
<feature type="binding site" evidence="16">
    <location>
        <position position="173"/>
    </location>
    <ligand>
        <name>substrate</name>
    </ligand>
</feature>
<evidence type="ECO:0000313" key="17">
    <source>
        <dbReference type="EMBL" id="GGZ55803.1"/>
    </source>
</evidence>
<dbReference type="Gene3D" id="3.30.420.40">
    <property type="match status" value="2"/>
</dbReference>
<keyword evidence="13 16" id="KW-0173">Coenzyme A biosynthesis</keyword>
<comment type="pathway">
    <text evidence="4 16">Cofactor biosynthesis; coenzyme A biosynthesis; CoA from (R)-pantothenate: step 1/5.</text>
</comment>
<evidence type="ECO:0000256" key="1">
    <source>
        <dbReference type="ARBA" id="ARBA00001206"/>
    </source>
</evidence>
<evidence type="ECO:0000256" key="4">
    <source>
        <dbReference type="ARBA" id="ARBA00005225"/>
    </source>
</evidence>
<keyword evidence="16" id="KW-0479">Metal-binding</keyword>
<dbReference type="NCBIfam" id="NF009853">
    <property type="entry name" value="PRK13320.1-5"/>
    <property type="match status" value="1"/>
</dbReference>
<keyword evidence="11 16" id="KW-0067">ATP-binding</keyword>
<evidence type="ECO:0000256" key="16">
    <source>
        <dbReference type="HAMAP-Rule" id="MF_01274"/>
    </source>
</evidence>
<dbReference type="RefSeq" id="WP_027884982.1">
    <property type="nucleotide sequence ID" value="NZ_BMWY01000004.1"/>
</dbReference>
<gene>
    <name evidence="16 17" type="primary">coaX</name>
    <name evidence="17" type="ORF">GCM10008088_16720</name>
</gene>
<evidence type="ECO:0000256" key="15">
    <source>
        <dbReference type="ARBA" id="ARBA00040883"/>
    </source>
</evidence>
<evidence type="ECO:0000313" key="18">
    <source>
        <dbReference type="Proteomes" id="UP000615593"/>
    </source>
</evidence>
<feature type="active site" description="Proton acceptor" evidence="16">
    <location>
        <position position="96"/>
    </location>
</feature>
<keyword evidence="9 16" id="KW-0547">Nucleotide-binding</keyword>
<dbReference type="PANTHER" id="PTHR34265:SF1">
    <property type="entry name" value="TYPE III PANTOTHENATE KINASE"/>
    <property type="match status" value="1"/>
</dbReference>
<dbReference type="InterPro" id="IPR043129">
    <property type="entry name" value="ATPase_NBD"/>
</dbReference>
<comment type="caution">
    <text evidence="17">The sequence shown here is derived from an EMBL/GenBank/DDBJ whole genome shotgun (WGS) entry which is preliminary data.</text>
</comment>
<accession>A0ABQ3BS39</accession>
<dbReference type="PANTHER" id="PTHR34265">
    <property type="entry name" value="TYPE III PANTOTHENATE KINASE"/>
    <property type="match status" value="1"/>
</dbReference>
<dbReference type="NCBIfam" id="TIGR00671">
    <property type="entry name" value="baf"/>
    <property type="match status" value="1"/>
</dbReference>
<evidence type="ECO:0000256" key="10">
    <source>
        <dbReference type="ARBA" id="ARBA00022777"/>
    </source>
</evidence>
<keyword evidence="10 16" id="KW-0418">Kinase</keyword>
<feature type="binding site" evidence="16">
    <location>
        <position position="117"/>
    </location>
    <ligand>
        <name>K(+)</name>
        <dbReference type="ChEBI" id="CHEBI:29103"/>
    </ligand>
</feature>
<sequence length="243" mass="27430">MNLIVDAGNTLVKLAVFQNDILVEKDAFEKEIFSEKIYFFFEKYPKISFSILSSVQKHPKSWEELLKSKTKFLQLLSSTPVFFKNRYLSKNTLGIDRIALIANAAHQYKNKNVLVVDAGTCITYDFINSDNEYLGGVISPGLTMRARAMHEFTAKLPLVEVVEEEKSILGKNTQQCLKIGVVKATALEIDGFISEYKNNFQDLTVILTGGDRQILSKNVKNSIFAPSNFLLEGLNQILEFNKS</sequence>
<dbReference type="EC" id="2.7.1.33" evidence="6 16"/>
<comment type="cofactor">
    <cofactor evidence="16">
        <name>NH4(+)</name>
        <dbReference type="ChEBI" id="CHEBI:28938"/>
    </cofactor>
    <cofactor evidence="16">
        <name>K(+)</name>
        <dbReference type="ChEBI" id="CHEBI:29103"/>
    </cofactor>
    <text evidence="16">A monovalent cation. Ammonium or potassium.</text>
</comment>
<evidence type="ECO:0000256" key="2">
    <source>
        <dbReference type="ARBA" id="ARBA00001958"/>
    </source>
</evidence>
<dbReference type="HAMAP" id="MF_01274">
    <property type="entry name" value="Pantothen_kinase_3"/>
    <property type="match status" value="1"/>
</dbReference>
<dbReference type="Pfam" id="PF03309">
    <property type="entry name" value="Pan_kinase"/>
    <property type="match status" value="1"/>
</dbReference>
<keyword evidence="7 16" id="KW-0963">Cytoplasm</keyword>
<comment type="function">
    <text evidence="16">Catalyzes the phosphorylation of pantothenate (Pan), the first step in CoA biosynthesis.</text>
</comment>
<comment type="subcellular location">
    <subcellularLocation>
        <location evidence="3 16">Cytoplasm</location>
    </subcellularLocation>
</comment>
<evidence type="ECO:0000256" key="14">
    <source>
        <dbReference type="ARBA" id="ARBA00038036"/>
    </source>
</evidence>
<evidence type="ECO:0000256" key="5">
    <source>
        <dbReference type="ARBA" id="ARBA00011738"/>
    </source>
</evidence>
<dbReference type="InterPro" id="IPR004619">
    <property type="entry name" value="Type_III_PanK"/>
</dbReference>
<evidence type="ECO:0000256" key="3">
    <source>
        <dbReference type="ARBA" id="ARBA00004496"/>
    </source>
</evidence>
<name>A0ABQ3BS39_9FLAO</name>
<feature type="binding site" evidence="16">
    <location>
        <begin position="94"/>
        <end position="97"/>
    </location>
    <ligand>
        <name>substrate</name>
    </ligand>
</feature>
<dbReference type="GO" id="GO:0016301">
    <property type="term" value="F:kinase activity"/>
    <property type="evidence" value="ECO:0007669"/>
    <property type="project" value="UniProtKB-KW"/>
</dbReference>
<evidence type="ECO:0000256" key="7">
    <source>
        <dbReference type="ARBA" id="ARBA00022490"/>
    </source>
</evidence>
<comment type="similarity">
    <text evidence="14 16">Belongs to the type III pantothenate kinase family.</text>
</comment>
<evidence type="ECO:0000256" key="8">
    <source>
        <dbReference type="ARBA" id="ARBA00022679"/>
    </source>
</evidence>
<keyword evidence="8 16" id="KW-0808">Transferase</keyword>
<feature type="binding site" evidence="16">
    <location>
        <position position="87"/>
    </location>
    <ligand>
        <name>substrate</name>
    </ligand>
</feature>
<dbReference type="Proteomes" id="UP000615593">
    <property type="component" value="Unassembled WGS sequence"/>
</dbReference>
<protein>
    <recommendedName>
        <fullName evidence="15 16">Type III pantothenate kinase</fullName>
        <ecNumber evidence="6 16">2.7.1.33</ecNumber>
    </recommendedName>
    <alternativeName>
        <fullName evidence="16">PanK-III</fullName>
    </alternativeName>
    <alternativeName>
        <fullName evidence="16">Pantothenic acid kinase</fullName>
    </alternativeName>
</protein>
<evidence type="ECO:0000256" key="11">
    <source>
        <dbReference type="ARBA" id="ARBA00022840"/>
    </source>
</evidence>
<proteinExistence type="inferred from homology"/>
<comment type="subunit">
    <text evidence="5 16">Homodimer.</text>
</comment>
<dbReference type="GeneID" id="94369336"/>
<dbReference type="SUPFAM" id="SSF53067">
    <property type="entry name" value="Actin-like ATPase domain"/>
    <property type="match status" value="2"/>
</dbReference>
<keyword evidence="18" id="KW-1185">Reference proteome</keyword>
<keyword evidence="12 16" id="KW-0630">Potassium</keyword>
<evidence type="ECO:0000256" key="9">
    <source>
        <dbReference type="ARBA" id="ARBA00022741"/>
    </source>
</evidence>
<comment type="cofactor">
    <cofactor evidence="2">
        <name>K(+)</name>
        <dbReference type="ChEBI" id="CHEBI:29103"/>
    </cofactor>
</comment>
<feature type="binding site" evidence="16">
    <location>
        <position position="120"/>
    </location>
    <ligand>
        <name>ATP</name>
        <dbReference type="ChEBI" id="CHEBI:30616"/>
    </ligand>
</feature>
<feature type="binding site" evidence="16">
    <location>
        <begin position="6"/>
        <end position="13"/>
    </location>
    <ligand>
        <name>ATP</name>
        <dbReference type="ChEBI" id="CHEBI:30616"/>
    </ligand>
</feature>
<reference evidence="18" key="1">
    <citation type="journal article" date="2019" name="Int. J. Syst. Evol. Microbiol.">
        <title>The Global Catalogue of Microorganisms (GCM) 10K type strain sequencing project: providing services to taxonomists for standard genome sequencing and annotation.</title>
        <authorList>
            <consortium name="The Broad Institute Genomics Platform"/>
            <consortium name="The Broad Institute Genome Sequencing Center for Infectious Disease"/>
            <person name="Wu L."/>
            <person name="Ma J."/>
        </authorList>
    </citation>
    <scope>NUCLEOTIDE SEQUENCE [LARGE SCALE GENOMIC DNA]</scope>
    <source>
        <strain evidence="18">KCTC 12708</strain>
    </source>
</reference>
<evidence type="ECO:0000256" key="6">
    <source>
        <dbReference type="ARBA" id="ARBA00012102"/>
    </source>
</evidence>